<reference evidence="5" key="2">
    <citation type="submission" date="2019-09" db="UniProtKB">
        <authorList>
            <consortium name="WormBaseParasite"/>
        </authorList>
    </citation>
    <scope>IDENTIFICATION</scope>
</reference>
<feature type="region of interest" description="Disordered" evidence="1">
    <location>
        <begin position="21"/>
        <end position="93"/>
    </location>
</feature>
<feature type="compositionally biased region" description="Basic and acidic residues" evidence="1">
    <location>
        <begin position="60"/>
        <end position="71"/>
    </location>
</feature>
<evidence type="ECO:0000313" key="4">
    <source>
        <dbReference type="Proteomes" id="UP000050761"/>
    </source>
</evidence>
<name>A0A183FNB5_HELPZ</name>
<dbReference type="EMBL" id="UZAH01026305">
    <property type="protein sequence ID" value="VDO78610.1"/>
    <property type="molecule type" value="Genomic_DNA"/>
</dbReference>
<dbReference type="WBParaSite" id="HPBE_0000897401-mRNA-1">
    <property type="protein sequence ID" value="HPBE_0000897401-mRNA-1"/>
    <property type="gene ID" value="HPBE_0000897401"/>
</dbReference>
<evidence type="ECO:0000313" key="3">
    <source>
        <dbReference type="EMBL" id="VDO78610.1"/>
    </source>
</evidence>
<proteinExistence type="predicted"/>
<dbReference type="Proteomes" id="UP000050761">
    <property type="component" value="Unassembled WGS sequence"/>
</dbReference>
<evidence type="ECO:0000313" key="5">
    <source>
        <dbReference type="WBParaSite" id="HPBE_0000897401-mRNA-1"/>
    </source>
</evidence>
<accession>A0A3P7XUB3</accession>
<accession>A0A183FNB5</accession>
<feature type="compositionally biased region" description="Basic residues" evidence="1">
    <location>
        <begin position="72"/>
        <end position="92"/>
    </location>
</feature>
<evidence type="ECO:0000256" key="2">
    <source>
        <dbReference type="SAM" id="SignalP"/>
    </source>
</evidence>
<protein>
    <submittedName>
        <fullName evidence="5">BZIP domain-containing protein</fullName>
    </submittedName>
</protein>
<sequence>MRTFLLLLSCLVLYAASAAVNPEKGSQKGEKNEVQATSKTVEHFADAPVGEKGIANFALDGEKGKPSEQHREKRGARRRRLRRTRRRLARVKAQRDAARTQVRFYRNLETIRARAGTRASASGTPPQTV</sequence>
<reference evidence="3 4" key="1">
    <citation type="submission" date="2018-11" db="EMBL/GenBank/DDBJ databases">
        <authorList>
            <consortium name="Pathogen Informatics"/>
        </authorList>
    </citation>
    <scope>NUCLEOTIDE SEQUENCE [LARGE SCALE GENOMIC DNA]</scope>
</reference>
<dbReference type="AlphaFoldDB" id="A0A183FNB5"/>
<feature type="signal peptide" evidence="2">
    <location>
        <begin position="1"/>
        <end position="18"/>
    </location>
</feature>
<keyword evidence="4" id="KW-1185">Reference proteome</keyword>
<evidence type="ECO:0000256" key="1">
    <source>
        <dbReference type="SAM" id="MobiDB-lite"/>
    </source>
</evidence>
<keyword evidence="2" id="KW-0732">Signal</keyword>
<organism evidence="4 5">
    <name type="scientific">Heligmosomoides polygyrus</name>
    <name type="common">Parasitic roundworm</name>
    <dbReference type="NCBI Taxonomy" id="6339"/>
    <lineage>
        <taxon>Eukaryota</taxon>
        <taxon>Metazoa</taxon>
        <taxon>Ecdysozoa</taxon>
        <taxon>Nematoda</taxon>
        <taxon>Chromadorea</taxon>
        <taxon>Rhabditida</taxon>
        <taxon>Rhabditina</taxon>
        <taxon>Rhabditomorpha</taxon>
        <taxon>Strongyloidea</taxon>
        <taxon>Heligmosomidae</taxon>
        <taxon>Heligmosomoides</taxon>
    </lineage>
</organism>
<feature type="chain" id="PRO_5044551537" evidence="2">
    <location>
        <begin position="19"/>
        <end position="129"/>
    </location>
</feature>
<gene>
    <name evidence="3" type="ORF">HPBE_LOCUS8975</name>
</gene>